<dbReference type="InterPro" id="IPR003808">
    <property type="entry name" value="Fe-S_metab-assoc_dom"/>
</dbReference>
<evidence type="ECO:0000313" key="15">
    <source>
        <dbReference type="EMBL" id="KAA8497046.1"/>
    </source>
</evidence>
<evidence type="ECO:0000256" key="11">
    <source>
        <dbReference type="ARBA" id="ARBA00049564"/>
    </source>
</evidence>
<dbReference type="PANTHER" id="PTHR43052:SF1">
    <property type="entry name" value="TRNA-5-TAURINOMETHYLURIDINE 2-SULFURTRANSFERASE"/>
    <property type="match status" value="1"/>
</dbReference>
<dbReference type="SUPFAM" id="SSF82649">
    <property type="entry name" value="SufE/NifU"/>
    <property type="match status" value="1"/>
</dbReference>
<name>A0A5J4Z0A3_PORPP</name>
<evidence type="ECO:0000256" key="4">
    <source>
        <dbReference type="ARBA" id="ARBA00022555"/>
    </source>
</evidence>
<comment type="similarity">
    <text evidence="2">Belongs to the MnmA/TRMU family.</text>
</comment>
<evidence type="ECO:0000259" key="12">
    <source>
        <dbReference type="Pfam" id="PF02657"/>
    </source>
</evidence>
<comment type="function">
    <text evidence="1">Catalyzes the 2-thiolation of uridine at the wobble position (U34) of mitochondrial tRNA(Lys), tRNA(Glu) and tRNA(Gln). Required for the formation of 5-taurinomethyl-2-thiouridine (tm5s2U) of mitochondrial tRNA(Lys), tRNA(Glu), and tRNA(Gln) at the wobble position. ATP is required to activate the C2 atom of the wobble base.</text>
</comment>
<dbReference type="NCBIfam" id="TIGR00420">
    <property type="entry name" value="trmU"/>
    <property type="match status" value="1"/>
</dbReference>
<keyword evidence="4" id="KW-0820">tRNA-binding</keyword>
<dbReference type="Gene3D" id="3.90.1010.10">
    <property type="match status" value="1"/>
</dbReference>
<evidence type="ECO:0000256" key="3">
    <source>
        <dbReference type="ARBA" id="ARBA00011953"/>
    </source>
</evidence>
<protein>
    <recommendedName>
        <fullName evidence="3">tRNA-5-taurinomethyluridine 2-sulfurtransferase</fullName>
        <ecNumber evidence="3">2.8.1.14</ecNumber>
    </recommendedName>
</protein>
<evidence type="ECO:0000256" key="10">
    <source>
        <dbReference type="ARBA" id="ARBA00023157"/>
    </source>
</evidence>
<evidence type="ECO:0000256" key="6">
    <source>
        <dbReference type="ARBA" id="ARBA00022694"/>
    </source>
</evidence>
<dbReference type="GO" id="GO:0005524">
    <property type="term" value="F:ATP binding"/>
    <property type="evidence" value="ECO:0007669"/>
    <property type="project" value="UniProtKB-KW"/>
</dbReference>
<evidence type="ECO:0000313" key="16">
    <source>
        <dbReference type="Proteomes" id="UP000324585"/>
    </source>
</evidence>
<evidence type="ECO:0000256" key="5">
    <source>
        <dbReference type="ARBA" id="ARBA00022679"/>
    </source>
</evidence>
<dbReference type="SUPFAM" id="SSF52402">
    <property type="entry name" value="Adenine nucleotide alpha hydrolases-like"/>
    <property type="match status" value="1"/>
</dbReference>
<proteinExistence type="inferred from homology"/>
<feature type="domain" description="tRNA-specific 2-thiouridylase MnmA-like central" evidence="14">
    <location>
        <begin position="457"/>
        <end position="518"/>
    </location>
</feature>
<dbReference type="OMA" id="FYAGDEC"/>
<comment type="caution">
    <text evidence="15">The sequence shown here is derived from an EMBL/GenBank/DDBJ whole genome shotgun (WGS) entry which is preliminary data.</text>
</comment>
<dbReference type="Gene3D" id="3.40.50.620">
    <property type="entry name" value="HUPs"/>
    <property type="match status" value="1"/>
</dbReference>
<dbReference type="InterPro" id="IPR046885">
    <property type="entry name" value="MnmA-like_C"/>
</dbReference>
<dbReference type="GO" id="GO:0061708">
    <property type="term" value="F:tRNA-5-taurinomethyluridine 2-sulfurtransferase"/>
    <property type="evidence" value="ECO:0007669"/>
    <property type="project" value="UniProtKB-EC"/>
</dbReference>
<dbReference type="Gene3D" id="2.40.30.10">
    <property type="entry name" value="Translation factors"/>
    <property type="match status" value="1"/>
</dbReference>
<keyword evidence="9" id="KW-0694">RNA-binding</keyword>
<dbReference type="PANTHER" id="PTHR43052">
    <property type="match status" value="1"/>
</dbReference>
<accession>A0A5J4Z0A3</accession>
<evidence type="ECO:0000259" key="13">
    <source>
        <dbReference type="Pfam" id="PF20258"/>
    </source>
</evidence>
<organism evidence="15 16">
    <name type="scientific">Porphyridium purpureum</name>
    <name type="common">Red alga</name>
    <name type="synonym">Porphyridium cruentum</name>
    <dbReference type="NCBI Taxonomy" id="35688"/>
    <lineage>
        <taxon>Eukaryota</taxon>
        <taxon>Rhodophyta</taxon>
        <taxon>Bangiophyceae</taxon>
        <taxon>Porphyridiales</taxon>
        <taxon>Porphyridiaceae</taxon>
        <taxon>Porphyridium</taxon>
    </lineage>
</organism>
<dbReference type="FunFam" id="2.30.30.280:FF:000001">
    <property type="entry name" value="tRNA-specific 2-thiouridylase MnmA"/>
    <property type="match status" value="1"/>
</dbReference>
<dbReference type="InterPro" id="IPR046884">
    <property type="entry name" value="MnmA-like_central"/>
</dbReference>
<evidence type="ECO:0000259" key="14">
    <source>
        <dbReference type="Pfam" id="PF20259"/>
    </source>
</evidence>
<dbReference type="GO" id="GO:0000049">
    <property type="term" value="F:tRNA binding"/>
    <property type="evidence" value="ECO:0007669"/>
    <property type="project" value="UniProtKB-KW"/>
</dbReference>
<comment type="catalytic activity">
    <reaction evidence="11">
        <text>5-taurinomethyluridine(34) in tRNA + S-sulfanyl-L-cysteinyl-[protein] + AH2 + ATP = 5-taurinomethyl-2-thiouridine(34) in tRNA + L-cysteinyl-[protein] + A + AMP + diphosphate + H(+)</text>
        <dbReference type="Rhea" id="RHEA:47040"/>
        <dbReference type="Rhea" id="RHEA-COMP:10131"/>
        <dbReference type="Rhea" id="RHEA-COMP:11726"/>
        <dbReference type="Rhea" id="RHEA-COMP:11732"/>
        <dbReference type="Rhea" id="RHEA-COMP:11733"/>
        <dbReference type="ChEBI" id="CHEBI:13193"/>
        <dbReference type="ChEBI" id="CHEBI:15378"/>
        <dbReference type="ChEBI" id="CHEBI:17499"/>
        <dbReference type="ChEBI" id="CHEBI:29950"/>
        <dbReference type="ChEBI" id="CHEBI:30616"/>
        <dbReference type="ChEBI" id="CHEBI:33019"/>
        <dbReference type="ChEBI" id="CHEBI:61963"/>
        <dbReference type="ChEBI" id="CHEBI:87171"/>
        <dbReference type="ChEBI" id="CHEBI:87172"/>
        <dbReference type="ChEBI" id="CHEBI:456215"/>
        <dbReference type="EC" id="2.8.1.14"/>
    </reaction>
</comment>
<dbReference type="Gene3D" id="2.30.30.280">
    <property type="entry name" value="Adenine nucleotide alpha hydrolases-like domains"/>
    <property type="match status" value="1"/>
</dbReference>
<feature type="domain" description="tRNA-specific 2-thiouridylase MnmA-like C-terminal" evidence="13">
    <location>
        <begin position="529"/>
        <end position="612"/>
    </location>
</feature>
<evidence type="ECO:0000256" key="1">
    <source>
        <dbReference type="ARBA" id="ARBA00003986"/>
    </source>
</evidence>
<keyword evidence="16" id="KW-1185">Reference proteome</keyword>
<gene>
    <name evidence="15" type="ORF">FVE85_0775</name>
</gene>
<dbReference type="Pfam" id="PF02657">
    <property type="entry name" value="SufE"/>
    <property type="match status" value="1"/>
</dbReference>
<keyword evidence="5" id="KW-0808">Transferase</keyword>
<dbReference type="AlphaFoldDB" id="A0A5J4Z0A3"/>
<dbReference type="Proteomes" id="UP000324585">
    <property type="component" value="Unassembled WGS sequence"/>
</dbReference>
<dbReference type="InterPro" id="IPR004506">
    <property type="entry name" value="MnmA-like"/>
</dbReference>
<keyword evidence="8" id="KW-0067">ATP-binding</keyword>
<dbReference type="Pfam" id="PF20259">
    <property type="entry name" value="tRNA_Me_trans_M"/>
    <property type="match status" value="1"/>
</dbReference>
<reference evidence="16" key="1">
    <citation type="journal article" date="2019" name="Nat. Commun.">
        <title>Expansion of phycobilisome linker gene families in mesophilic red algae.</title>
        <authorList>
            <person name="Lee J."/>
            <person name="Kim D."/>
            <person name="Bhattacharya D."/>
            <person name="Yoon H.S."/>
        </authorList>
    </citation>
    <scope>NUCLEOTIDE SEQUENCE [LARGE SCALE GENOMIC DNA]</scope>
    <source>
        <strain evidence="16">CCMP 1328</strain>
    </source>
</reference>
<dbReference type="EC" id="2.8.1.14" evidence="3"/>
<dbReference type="NCBIfam" id="NF001138">
    <property type="entry name" value="PRK00143.1"/>
    <property type="match status" value="1"/>
</dbReference>
<dbReference type="HAMAP" id="MF_00144">
    <property type="entry name" value="tRNA_thiouridyl_MnmA"/>
    <property type="match status" value="1"/>
</dbReference>
<evidence type="ECO:0000256" key="2">
    <source>
        <dbReference type="ARBA" id="ARBA00006191"/>
    </source>
</evidence>
<dbReference type="CDD" id="cd01998">
    <property type="entry name" value="MnmA_TRMU-like"/>
    <property type="match status" value="1"/>
</dbReference>
<dbReference type="Pfam" id="PF03054">
    <property type="entry name" value="tRNA_Me_trans"/>
    <property type="match status" value="1"/>
</dbReference>
<evidence type="ECO:0000256" key="7">
    <source>
        <dbReference type="ARBA" id="ARBA00022741"/>
    </source>
</evidence>
<dbReference type="InterPro" id="IPR051305">
    <property type="entry name" value="tRNA_2-thiouridylase_MnmA"/>
</dbReference>
<evidence type="ECO:0000256" key="9">
    <source>
        <dbReference type="ARBA" id="ARBA00022884"/>
    </source>
</evidence>
<dbReference type="InterPro" id="IPR023382">
    <property type="entry name" value="MnmA-like_central_sf"/>
</dbReference>
<dbReference type="InterPro" id="IPR014729">
    <property type="entry name" value="Rossmann-like_a/b/a_fold"/>
</dbReference>
<keyword evidence="7" id="KW-0547">Nucleotide-binding</keyword>
<feature type="domain" description="Fe-S metabolism associated" evidence="12">
    <location>
        <begin position="94"/>
        <end position="205"/>
    </location>
</feature>
<sequence length="640" mass="70227">MAFQVPVLLPSSHIKSRESCSSMFVGGVRTLHARVAAARARRLANHHHIRCSAAQQGVPAGLKRAAQQLSNEPDARARCALLVKWADENSLPQASRLKDMPALHKSAATRVPGCTSVTYVQARVVAPSDPQKGESRQEIVLYGSSDAKLTTGLLRILADGMAQCSVDEILAMDVGEFARSAGLLDALTPSRNNGLRNIVQLIQQQLREETPDPSQVVRNGQASNMKSAVPLSSVDSTMDDILHGRYSGETREEVAVLLSGGVDSSVALRLVLEQGYKVVPFYLKIWLQDELSHLNECPWEEDVAYATAVCEQAGLQLHTLDLQHDYWDQVVSYTISEARAGRTPNPDVMCNSRIKFGVFLDRVGKHFKRVASGHYARIEIDETVPGKLLLSRSVDTHKDQTYFLANLTTAQLSKAMFPIGMYDKNTVRMLAERFDLPNKSRKDSQGICFLGKLPFDAFLEHYLGTQAGALVDYDTGIQLGSHRGFWFYTLGQRKGIGLAGGPWFVVSKDPQQNIVYVSNKYDAEDKERDSFGVQHLNWIGRASEEASLLETPTQDLIVKIRHGPKLHKCTLSLDALDPSRGSVKLEERNSGIAPGQFAVFYKGPVCLGSGVISTDHGLASAPPQITGFAPKKLQAHFAAD</sequence>
<dbReference type="OrthoDB" id="3685at2759"/>
<dbReference type="EMBL" id="VRMN01000002">
    <property type="protein sequence ID" value="KAA8497046.1"/>
    <property type="molecule type" value="Genomic_DNA"/>
</dbReference>
<keyword evidence="6" id="KW-0819">tRNA processing</keyword>
<evidence type="ECO:0000256" key="8">
    <source>
        <dbReference type="ARBA" id="ARBA00022840"/>
    </source>
</evidence>
<dbReference type="GO" id="GO:0008033">
    <property type="term" value="P:tRNA processing"/>
    <property type="evidence" value="ECO:0007669"/>
    <property type="project" value="UniProtKB-KW"/>
</dbReference>
<dbReference type="Pfam" id="PF20258">
    <property type="entry name" value="tRNA_Me_trans_C"/>
    <property type="match status" value="1"/>
</dbReference>
<keyword evidence="10" id="KW-1015">Disulfide bond</keyword>